<organism evidence="1 2">
    <name type="scientific">Paenibacillus rhizosphaerae</name>
    <dbReference type="NCBI Taxonomy" id="297318"/>
    <lineage>
        <taxon>Bacteria</taxon>
        <taxon>Bacillati</taxon>
        <taxon>Bacillota</taxon>
        <taxon>Bacilli</taxon>
        <taxon>Bacillales</taxon>
        <taxon>Paenibacillaceae</taxon>
        <taxon>Paenibacillus</taxon>
    </lineage>
</organism>
<evidence type="ECO:0000313" key="2">
    <source>
        <dbReference type="Proteomes" id="UP000517523"/>
    </source>
</evidence>
<protein>
    <submittedName>
        <fullName evidence="1">Uncharacterized protein</fullName>
    </submittedName>
</protein>
<evidence type="ECO:0000313" key="1">
    <source>
        <dbReference type="EMBL" id="MBB3130572.1"/>
    </source>
</evidence>
<accession>A0A839TV33</accession>
<reference evidence="1 2" key="1">
    <citation type="submission" date="2020-08" db="EMBL/GenBank/DDBJ databases">
        <title>Genomic Encyclopedia of Type Strains, Phase III (KMG-III): the genomes of soil and plant-associated and newly described type strains.</title>
        <authorList>
            <person name="Whitman W."/>
        </authorList>
    </citation>
    <scope>NUCLEOTIDE SEQUENCE [LARGE SCALE GENOMIC DNA]</scope>
    <source>
        <strain evidence="1 2">CECT 5831</strain>
    </source>
</reference>
<name>A0A839TV33_9BACL</name>
<proteinExistence type="predicted"/>
<dbReference type="AlphaFoldDB" id="A0A839TV33"/>
<gene>
    <name evidence="1" type="ORF">FHS19_005291</name>
</gene>
<sequence length="32" mass="3626">MIQLKDIGKFEELPDIAMHIYQGNIPALQDAL</sequence>
<comment type="caution">
    <text evidence="1">The sequence shown here is derived from an EMBL/GenBank/DDBJ whole genome shotgun (WGS) entry which is preliminary data.</text>
</comment>
<dbReference type="EMBL" id="JACHXJ010000005">
    <property type="protein sequence ID" value="MBB3130572.1"/>
    <property type="molecule type" value="Genomic_DNA"/>
</dbReference>
<dbReference type="Proteomes" id="UP000517523">
    <property type="component" value="Unassembled WGS sequence"/>
</dbReference>